<name>A0A8H3EJ64_9LECA</name>
<evidence type="ECO:0000256" key="4">
    <source>
        <dbReference type="PROSITE-ProRule" id="PRU00519"/>
    </source>
</evidence>
<keyword evidence="2 4" id="KW-0251">Elongation factor</keyword>
<dbReference type="Gene3D" id="3.30.70.1010">
    <property type="entry name" value="Translation elongation factor EF1B, gamma chain, conserved domain"/>
    <property type="match status" value="1"/>
</dbReference>
<dbReference type="PANTHER" id="PTHR43986:SF1">
    <property type="entry name" value="ELONGATION FACTOR 1-GAMMA"/>
    <property type="match status" value="1"/>
</dbReference>
<dbReference type="SUPFAM" id="SSF47616">
    <property type="entry name" value="GST C-terminal domain-like"/>
    <property type="match status" value="1"/>
</dbReference>
<dbReference type="Pfam" id="PF00043">
    <property type="entry name" value="GST_C"/>
    <property type="match status" value="1"/>
</dbReference>
<evidence type="ECO:0000313" key="10">
    <source>
        <dbReference type="Proteomes" id="UP000664534"/>
    </source>
</evidence>
<feature type="domain" description="GST N-terminal" evidence="7">
    <location>
        <begin position="2"/>
        <end position="83"/>
    </location>
</feature>
<dbReference type="SFLD" id="SFLDS00019">
    <property type="entry name" value="Glutathione_Transferase_(cytos"/>
    <property type="match status" value="1"/>
</dbReference>
<proteinExistence type="inferred from homology"/>
<evidence type="ECO:0000259" key="8">
    <source>
        <dbReference type="PROSITE" id="PS50405"/>
    </source>
</evidence>
<dbReference type="SUPFAM" id="SSF89942">
    <property type="entry name" value="eEF1-gamma domain"/>
    <property type="match status" value="1"/>
</dbReference>
<evidence type="ECO:0000313" key="9">
    <source>
        <dbReference type="EMBL" id="CAF9905012.1"/>
    </source>
</evidence>
<gene>
    <name evidence="9" type="ORF">IMSHALPRED_000236</name>
</gene>
<dbReference type="FunFam" id="3.40.30.10:FF:000142">
    <property type="entry name" value="Elongation factor 1 gamma"/>
    <property type="match status" value="1"/>
</dbReference>
<dbReference type="FunFam" id="3.30.70.1010:FF:000001">
    <property type="entry name" value="Elongation factor 1-gamma 1"/>
    <property type="match status" value="1"/>
</dbReference>
<evidence type="ECO:0000256" key="3">
    <source>
        <dbReference type="ARBA" id="ARBA00022917"/>
    </source>
</evidence>
<dbReference type="PROSITE" id="PS50405">
    <property type="entry name" value="GST_CTER"/>
    <property type="match status" value="1"/>
</dbReference>
<protein>
    <recommendedName>
        <fullName evidence="11">Elongation factor 1-gamma</fullName>
    </recommendedName>
</protein>
<keyword evidence="3 4" id="KW-0648">Protein biosynthesis</keyword>
<dbReference type="AlphaFoldDB" id="A0A8H3EJ64"/>
<evidence type="ECO:0000256" key="1">
    <source>
        <dbReference type="ARBA" id="ARBA00007409"/>
    </source>
</evidence>
<dbReference type="GO" id="GO:0005634">
    <property type="term" value="C:nucleus"/>
    <property type="evidence" value="ECO:0007669"/>
    <property type="project" value="TreeGrafter"/>
</dbReference>
<dbReference type="PROSITE" id="PS50404">
    <property type="entry name" value="GST_NTER"/>
    <property type="match status" value="1"/>
</dbReference>
<reference evidence="9" key="1">
    <citation type="submission" date="2021-03" db="EMBL/GenBank/DDBJ databases">
        <authorList>
            <person name="Tagirdzhanova G."/>
        </authorList>
    </citation>
    <scope>NUCLEOTIDE SEQUENCE</scope>
</reference>
<dbReference type="InterPro" id="IPR001662">
    <property type="entry name" value="EF1B_G_C"/>
</dbReference>
<dbReference type="Gene3D" id="3.40.30.10">
    <property type="entry name" value="Glutaredoxin"/>
    <property type="match status" value="1"/>
</dbReference>
<evidence type="ECO:0008006" key="11">
    <source>
        <dbReference type="Google" id="ProtNLM"/>
    </source>
</evidence>
<comment type="similarity">
    <text evidence="1">Belongs to the GST superfamily.</text>
</comment>
<dbReference type="CDD" id="cd03181">
    <property type="entry name" value="GST_C_EF1Bgamma_like"/>
    <property type="match status" value="1"/>
</dbReference>
<evidence type="ECO:0000259" key="7">
    <source>
        <dbReference type="PROSITE" id="PS50404"/>
    </source>
</evidence>
<dbReference type="OrthoDB" id="249703at2759"/>
<dbReference type="InterPro" id="IPR004045">
    <property type="entry name" value="Glutathione_S-Trfase_N"/>
</dbReference>
<dbReference type="GO" id="GO:0005737">
    <property type="term" value="C:cytoplasm"/>
    <property type="evidence" value="ECO:0007669"/>
    <property type="project" value="TreeGrafter"/>
</dbReference>
<dbReference type="PANTHER" id="PTHR43986">
    <property type="entry name" value="ELONGATION FACTOR 1-GAMMA"/>
    <property type="match status" value="1"/>
</dbReference>
<dbReference type="InterPro" id="IPR036433">
    <property type="entry name" value="EF1B_G_C_sf"/>
</dbReference>
<feature type="region of interest" description="Disordered" evidence="5">
    <location>
        <begin position="217"/>
        <end position="265"/>
    </location>
</feature>
<dbReference type="EMBL" id="CAJPDT010000001">
    <property type="protein sequence ID" value="CAF9905012.1"/>
    <property type="molecule type" value="Genomic_DNA"/>
</dbReference>
<dbReference type="SFLD" id="SFLDG00358">
    <property type="entry name" value="Main_(cytGST)"/>
    <property type="match status" value="1"/>
</dbReference>
<comment type="caution">
    <text evidence="9">The sequence shown here is derived from an EMBL/GenBank/DDBJ whole genome shotgun (WGS) entry which is preliminary data.</text>
</comment>
<evidence type="ECO:0000256" key="2">
    <source>
        <dbReference type="ARBA" id="ARBA00022768"/>
    </source>
</evidence>
<dbReference type="InterPro" id="IPR050802">
    <property type="entry name" value="EF-GSTs"/>
</dbReference>
<feature type="domain" description="GST C-terminal" evidence="8">
    <location>
        <begin position="88"/>
        <end position="222"/>
    </location>
</feature>
<accession>A0A8H3EJ64</accession>
<dbReference type="GO" id="GO:0003746">
    <property type="term" value="F:translation elongation factor activity"/>
    <property type="evidence" value="ECO:0007669"/>
    <property type="project" value="UniProtKB-UniRule"/>
</dbReference>
<keyword evidence="10" id="KW-1185">Reference proteome</keyword>
<dbReference type="InterPro" id="IPR004046">
    <property type="entry name" value="GST_C"/>
</dbReference>
<dbReference type="Pfam" id="PF02798">
    <property type="entry name" value="GST_N"/>
    <property type="match status" value="1"/>
</dbReference>
<dbReference type="InterPro" id="IPR010987">
    <property type="entry name" value="Glutathione-S-Trfase_C-like"/>
</dbReference>
<dbReference type="InterPro" id="IPR036249">
    <property type="entry name" value="Thioredoxin-like_sf"/>
</dbReference>
<dbReference type="InterPro" id="IPR036282">
    <property type="entry name" value="Glutathione-S-Trfase_C_sf"/>
</dbReference>
<dbReference type="FunFam" id="1.20.1050.10:FF:000006">
    <property type="entry name" value="Elongation factor 1 gamma"/>
    <property type="match status" value="1"/>
</dbReference>
<evidence type="ECO:0000256" key="5">
    <source>
        <dbReference type="SAM" id="MobiDB-lite"/>
    </source>
</evidence>
<sequence length="419" mass="47993">MSFGKLYTREGNTRSTAIRAVAKENKLDLEIVDTDTSKGPLGTEYLKLNKLGKIPSFVGADGYELTECIAIAIYLTSQNEKTSLLGKTKQDYASIVRWMSFANHEVLPALGGWFRPLVGRDPYNKKNVDESSKNALKAVSVLNEHLLVHTYLVGERITLADLFTAGLISPGFKYFFDKQWREENPNVTRWYETVCNQPIYSDIAGQFDFIDEAIKNQPPKTEKQEKPKKEQAPKAQPKPKAQEAEEEEEEEEKPAPKPKHPLEALPKPTLVLDDWKRKYSNEETREVALPWFWENFNAEEYSLWKCDYKYNDELTQTFMTANLIGGFFTRLEGSRKYIFGCASVYGVKNDSVVQGAFVIRGQEALPAFDVAPDYESYEFTKLDPSKAEDKEFVNDQWSWDKPIEVQGKTYEWADGKVFK</sequence>
<dbReference type="CDD" id="cd03044">
    <property type="entry name" value="GST_N_EF1Bgamma"/>
    <property type="match status" value="1"/>
</dbReference>
<feature type="compositionally biased region" description="Basic and acidic residues" evidence="5">
    <location>
        <begin position="220"/>
        <end position="232"/>
    </location>
</feature>
<dbReference type="Gene3D" id="1.20.1050.10">
    <property type="match status" value="1"/>
</dbReference>
<organism evidence="9 10">
    <name type="scientific">Imshaugia aleurites</name>
    <dbReference type="NCBI Taxonomy" id="172621"/>
    <lineage>
        <taxon>Eukaryota</taxon>
        <taxon>Fungi</taxon>
        <taxon>Dikarya</taxon>
        <taxon>Ascomycota</taxon>
        <taxon>Pezizomycotina</taxon>
        <taxon>Lecanoromycetes</taxon>
        <taxon>OSLEUM clade</taxon>
        <taxon>Lecanoromycetidae</taxon>
        <taxon>Lecanorales</taxon>
        <taxon>Lecanorineae</taxon>
        <taxon>Parmeliaceae</taxon>
        <taxon>Imshaugia</taxon>
    </lineage>
</organism>
<dbReference type="Pfam" id="PF00647">
    <property type="entry name" value="EF1G"/>
    <property type="match status" value="1"/>
</dbReference>
<dbReference type="InterPro" id="IPR040079">
    <property type="entry name" value="Glutathione_S-Trfase"/>
</dbReference>
<evidence type="ECO:0000259" key="6">
    <source>
        <dbReference type="PROSITE" id="PS50040"/>
    </source>
</evidence>
<dbReference type="Proteomes" id="UP000664534">
    <property type="component" value="Unassembled WGS sequence"/>
</dbReference>
<feature type="domain" description="EF-1-gamma C-terminal" evidence="6">
    <location>
        <begin position="258"/>
        <end position="419"/>
    </location>
</feature>
<dbReference type="SMART" id="SM01183">
    <property type="entry name" value="EF1G"/>
    <property type="match status" value="1"/>
</dbReference>
<dbReference type="PROSITE" id="PS50040">
    <property type="entry name" value="EF1G_C"/>
    <property type="match status" value="1"/>
</dbReference>
<dbReference type="SUPFAM" id="SSF52833">
    <property type="entry name" value="Thioredoxin-like"/>
    <property type="match status" value="1"/>
</dbReference>